<evidence type="ECO:0000313" key="1">
    <source>
        <dbReference type="EMBL" id="AIW62516.1"/>
    </source>
</evidence>
<proteinExistence type="evidence at transcript level"/>
<sequence>LKYVINVDENGNLLDNGNGFNDETWQKIALNGKSLDEIKNAGDINSIIENMRKNGLIQ</sequence>
<protein>
    <submittedName>
        <fullName evidence="1">Uncharacterized protein</fullName>
    </submittedName>
</protein>
<accession>A0A0A0V9Q5</accession>
<organism evidence="1">
    <name type="scientific">Scytodes thoracica</name>
    <name type="common">Spitting spider</name>
    <name type="synonym">Aranea thoracica</name>
    <dbReference type="NCBI Taxonomy" id="1112478"/>
    <lineage>
        <taxon>Eukaryota</taxon>
        <taxon>Metazoa</taxon>
        <taxon>Ecdysozoa</taxon>
        <taxon>Arthropoda</taxon>
        <taxon>Chelicerata</taxon>
        <taxon>Arachnida</taxon>
        <taxon>Araneae</taxon>
        <taxon>Araneomorphae</taxon>
        <taxon>Haplogynae</taxon>
        <taxon>Scytodoidea</taxon>
        <taxon>Scytodidae</taxon>
        <taxon>Scytodes</taxon>
    </lineage>
</organism>
<dbReference type="AlphaFoldDB" id="A0A0A0V9Q5"/>
<dbReference type="EMBL" id="KF860567">
    <property type="protein sequence ID" value="AIW62516.1"/>
    <property type="molecule type" value="mRNA"/>
</dbReference>
<reference evidence="1" key="1">
    <citation type="submission" date="2013-11" db="EMBL/GenBank/DDBJ databases">
        <authorList>
            <person name="Thropp P.A."/>
            <person name="Correa S.M."/>
            <person name="Garb J.E."/>
            <person name="Binford G.J."/>
        </authorList>
    </citation>
    <scope>NUCLEOTIDE SEQUENCE</scope>
    <source>
        <tissue evidence="1">Venom gland</tissue>
    </source>
</reference>
<feature type="non-terminal residue" evidence="1">
    <location>
        <position position="1"/>
    </location>
</feature>
<reference evidence="1" key="2">
    <citation type="journal article" date="2014" name="J. Proteome Res.">
        <title>Spit and venom from scytodes spiders: a diverse and distinct cocktail.</title>
        <authorList>
            <person name="Zobel-Thropp P.A."/>
            <person name="Correa S.M."/>
            <person name="Garb J.E."/>
            <person name="Binford G.J."/>
        </authorList>
    </citation>
    <scope>NUCLEOTIDE SEQUENCE</scope>
    <source>
        <tissue evidence="1">Venom gland</tissue>
    </source>
</reference>
<name>A0A0A0V9Q5_SCYTH</name>